<dbReference type="PANTHER" id="PTHR34397">
    <property type="entry name" value="OS05G0237600 PROTEIN"/>
    <property type="match status" value="1"/>
</dbReference>
<evidence type="ECO:0008006" key="8">
    <source>
        <dbReference type="Google" id="ProtNLM"/>
    </source>
</evidence>
<evidence type="ECO:0000256" key="5">
    <source>
        <dbReference type="ARBA" id="ARBA00023242"/>
    </source>
</evidence>
<name>J3M549_ORYBR</name>
<dbReference type="SUPFAM" id="SSF101936">
    <property type="entry name" value="DNA-binding pseudobarrel domain"/>
    <property type="match status" value="1"/>
</dbReference>
<comment type="subcellular location">
    <subcellularLocation>
        <location evidence="1">Nucleus</location>
    </subcellularLocation>
</comment>
<reference evidence="6" key="1">
    <citation type="journal article" date="2013" name="Nat. Commun.">
        <title>Whole-genome sequencing of Oryza brachyantha reveals mechanisms underlying Oryza genome evolution.</title>
        <authorList>
            <person name="Chen J."/>
            <person name="Huang Q."/>
            <person name="Gao D."/>
            <person name="Wang J."/>
            <person name="Lang Y."/>
            <person name="Liu T."/>
            <person name="Li B."/>
            <person name="Bai Z."/>
            <person name="Luis Goicoechea J."/>
            <person name="Liang C."/>
            <person name="Chen C."/>
            <person name="Zhang W."/>
            <person name="Sun S."/>
            <person name="Liao Y."/>
            <person name="Zhang X."/>
            <person name="Yang L."/>
            <person name="Song C."/>
            <person name="Wang M."/>
            <person name="Shi J."/>
            <person name="Liu G."/>
            <person name="Liu J."/>
            <person name="Zhou H."/>
            <person name="Zhou W."/>
            <person name="Yu Q."/>
            <person name="An N."/>
            <person name="Chen Y."/>
            <person name="Cai Q."/>
            <person name="Wang B."/>
            <person name="Liu B."/>
            <person name="Min J."/>
            <person name="Huang Y."/>
            <person name="Wu H."/>
            <person name="Li Z."/>
            <person name="Zhang Y."/>
            <person name="Yin Y."/>
            <person name="Song W."/>
            <person name="Jiang J."/>
            <person name="Jackson S.A."/>
            <person name="Wing R.A."/>
            <person name="Wang J."/>
            <person name="Chen M."/>
        </authorList>
    </citation>
    <scope>NUCLEOTIDE SEQUENCE [LARGE SCALE GENOMIC DNA]</scope>
    <source>
        <strain evidence="6">cv. IRGC 101232</strain>
    </source>
</reference>
<keyword evidence="4" id="KW-0804">Transcription</keyword>
<sequence>MSTIVGSDDAHFSGLFTRLQSLGVSLTDVTPILSKNVTGFDCSPNQARLLLPRVLLEGSPLVGMLTQTEDKLMNGTGLPIEVLDRYGVSYDMFLKYLPCNKSYRLIVQWTKFLELSHMIQGDLVNLGAFRFEGQRLVLILLRYGNASKVKEEELTFRMIEPNNEESASRVAEASEEELEAATALLMLSRSGILRPKRIIHDVASDMWDPPSAGPC</sequence>
<keyword evidence="2" id="KW-0805">Transcription regulation</keyword>
<dbReference type="PANTHER" id="PTHR34397:SF14">
    <property type="entry name" value="OS05G0233000 PROTEIN"/>
    <property type="match status" value="1"/>
</dbReference>
<evidence type="ECO:0000256" key="2">
    <source>
        <dbReference type="ARBA" id="ARBA00023015"/>
    </source>
</evidence>
<dbReference type="HOGENOM" id="CLU_1285022_0_0_1"/>
<evidence type="ECO:0000256" key="4">
    <source>
        <dbReference type="ARBA" id="ARBA00023163"/>
    </source>
</evidence>
<keyword evidence="3" id="KW-0238">DNA-binding</keyword>
<dbReference type="AlphaFoldDB" id="J3M549"/>
<keyword evidence="7" id="KW-1185">Reference proteome</keyword>
<accession>J3M549</accession>
<organism evidence="6">
    <name type="scientific">Oryza brachyantha</name>
    <name type="common">malo sina</name>
    <dbReference type="NCBI Taxonomy" id="4533"/>
    <lineage>
        <taxon>Eukaryota</taxon>
        <taxon>Viridiplantae</taxon>
        <taxon>Streptophyta</taxon>
        <taxon>Embryophyta</taxon>
        <taxon>Tracheophyta</taxon>
        <taxon>Spermatophyta</taxon>
        <taxon>Magnoliopsida</taxon>
        <taxon>Liliopsida</taxon>
        <taxon>Poales</taxon>
        <taxon>Poaceae</taxon>
        <taxon>BOP clade</taxon>
        <taxon>Oryzoideae</taxon>
        <taxon>Oryzeae</taxon>
        <taxon>Oryzinae</taxon>
        <taxon>Oryza</taxon>
    </lineage>
</organism>
<evidence type="ECO:0000256" key="1">
    <source>
        <dbReference type="ARBA" id="ARBA00004123"/>
    </source>
</evidence>
<dbReference type="GO" id="GO:0005634">
    <property type="term" value="C:nucleus"/>
    <property type="evidence" value="ECO:0007669"/>
    <property type="project" value="UniProtKB-SubCell"/>
</dbReference>
<dbReference type="InterPro" id="IPR015300">
    <property type="entry name" value="DNA-bd_pseudobarrel_sf"/>
</dbReference>
<evidence type="ECO:0000313" key="7">
    <source>
        <dbReference type="Proteomes" id="UP000006038"/>
    </source>
</evidence>
<dbReference type="Gene3D" id="2.40.330.10">
    <property type="entry name" value="DNA-binding pseudobarrel domain"/>
    <property type="match status" value="1"/>
</dbReference>
<protein>
    <recommendedName>
        <fullName evidence="8">TF-B3 domain-containing protein</fullName>
    </recommendedName>
</protein>
<evidence type="ECO:0000313" key="6">
    <source>
        <dbReference type="EnsemblPlants" id="OB05G17230.1"/>
    </source>
</evidence>
<dbReference type="eggNOG" id="ENOG502R77F">
    <property type="taxonomic scope" value="Eukaryota"/>
</dbReference>
<proteinExistence type="predicted"/>
<keyword evidence="5" id="KW-0539">Nucleus</keyword>
<dbReference type="Proteomes" id="UP000006038">
    <property type="component" value="Chromosome 5"/>
</dbReference>
<reference evidence="6" key="2">
    <citation type="submission" date="2013-04" db="UniProtKB">
        <authorList>
            <consortium name="EnsemblPlants"/>
        </authorList>
    </citation>
    <scope>IDENTIFICATION</scope>
</reference>
<evidence type="ECO:0000256" key="3">
    <source>
        <dbReference type="ARBA" id="ARBA00023125"/>
    </source>
</evidence>
<dbReference type="EnsemblPlants" id="OB05G17230.1">
    <property type="protein sequence ID" value="OB05G17230.1"/>
    <property type="gene ID" value="OB05G17230"/>
</dbReference>
<dbReference type="GO" id="GO:0003677">
    <property type="term" value="F:DNA binding"/>
    <property type="evidence" value="ECO:0007669"/>
    <property type="project" value="UniProtKB-KW"/>
</dbReference>
<dbReference type="Gramene" id="OB05G17230.1">
    <property type="protein sequence ID" value="OB05G17230.1"/>
    <property type="gene ID" value="OB05G17230"/>
</dbReference>